<organism evidence="11 12">
    <name type="scientific">Ornithinimicrobium pratense</name>
    <dbReference type="NCBI Taxonomy" id="2593973"/>
    <lineage>
        <taxon>Bacteria</taxon>
        <taxon>Bacillati</taxon>
        <taxon>Actinomycetota</taxon>
        <taxon>Actinomycetes</taxon>
        <taxon>Micrococcales</taxon>
        <taxon>Ornithinimicrobiaceae</taxon>
        <taxon>Ornithinimicrobium</taxon>
    </lineage>
</organism>
<keyword evidence="2 6" id="KW-0645">Protease</keyword>
<keyword evidence="3 6" id="KW-0378">Hydrolase</keyword>
<dbReference type="InterPro" id="IPR007253">
    <property type="entry name" value="Cell_wall-bd_2"/>
</dbReference>
<dbReference type="OrthoDB" id="9813435at2"/>
<evidence type="ECO:0000256" key="1">
    <source>
        <dbReference type="ARBA" id="ARBA00011073"/>
    </source>
</evidence>
<evidence type="ECO:0000313" key="12">
    <source>
        <dbReference type="Proteomes" id="UP000326546"/>
    </source>
</evidence>
<feature type="chain" id="PRO_5039253360" evidence="9">
    <location>
        <begin position="26"/>
        <end position="1437"/>
    </location>
</feature>
<dbReference type="InterPro" id="IPR000209">
    <property type="entry name" value="Peptidase_S8/S53_dom"/>
</dbReference>
<protein>
    <submittedName>
        <fullName evidence="11">S8 family serine peptidase</fullName>
    </submittedName>
</protein>
<dbReference type="GO" id="GO:0005975">
    <property type="term" value="P:carbohydrate metabolic process"/>
    <property type="evidence" value="ECO:0007669"/>
    <property type="project" value="UniProtKB-ARBA"/>
</dbReference>
<feature type="active site" description="Charge relay system" evidence="5 6">
    <location>
        <position position="250"/>
    </location>
</feature>
<feature type="region of interest" description="Disordered" evidence="8">
    <location>
        <begin position="28"/>
        <end position="51"/>
    </location>
</feature>
<feature type="signal peptide" evidence="9">
    <location>
        <begin position="1"/>
        <end position="25"/>
    </location>
</feature>
<dbReference type="GO" id="GO:0006508">
    <property type="term" value="P:proteolysis"/>
    <property type="evidence" value="ECO:0007669"/>
    <property type="project" value="UniProtKB-KW"/>
</dbReference>
<dbReference type="PROSITE" id="PS00137">
    <property type="entry name" value="SUBTILASE_HIS"/>
    <property type="match status" value="1"/>
</dbReference>
<dbReference type="InterPro" id="IPR015500">
    <property type="entry name" value="Peptidase_S8_subtilisin-rel"/>
</dbReference>
<dbReference type="Gene3D" id="2.60.40.10">
    <property type="entry name" value="Immunoglobulins"/>
    <property type="match status" value="1"/>
</dbReference>
<gene>
    <name evidence="11" type="ORF">FY030_05265</name>
</gene>
<dbReference type="InterPro" id="IPR023827">
    <property type="entry name" value="Peptidase_S8_Asp-AS"/>
</dbReference>
<dbReference type="InterPro" id="IPR022398">
    <property type="entry name" value="Peptidase_S8_His-AS"/>
</dbReference>
<dbReference type="Gene3D" id="3.40.50.200">
    <property type="entry name" value="Peptidase S8/S53 domain"/>
    <property type="match status" value="1"/>
</dbReference>
<dbReference type="SUPFAM" id="SSF52743">
    <property type="entry name" value="Subtilisin-like"/>
    <property type="match status" value="1"/>
</dbReference>
<feature type="domain" description="Peptidase S8/S53" evidence="10">
    <location>
        <begin position="241"/>
        <end position="502"/>
    </location>
</feature>
<evidence type="ECO:0000259" key="10">
    <source>
        <dbReference type="Pfam" id="PF00082"/>
    </source>
</evidence>
<keyword evidence="4 6" id="KW-0720">Serine protease</keyword>
<dbReference type="InterPro" id="IPR023828">
    <property type="entry name" value="Peptidase_S8_Ser-AS"/>
</dbReference>
<dbReference type="RefSeq" id="WP_158060590.1">
    <property type="nucleotide sequence ID" value="NZ_CP044427.1"/>
</dbReference>
<name>A0A5J6V4Z6_9MICO</name>
<evidence type="ECO:0000256" key="4">
    <source>
        <dbReference type="ARBA" id="ARBA00022825"/>
    </source>
</evidence>
<dbReference type="InterPro" id="IPR036852">
    <property type="entry name" value="Peptidase_S8/S53_dom_sf"/>
</dbReference>
<reference evidence="11 12" key="1">
    <citation type="submission" date="2019-09" db="EMBL/GenBank/DDBJ databases">
        <title>Serinicoccus pratensis sp. nov., isolated from meadow soil.</title>
        <authorList>
            <person name="Zhang W."/>
        </authorList>
    </citation>
    <scope>NUCLEOTIDE SEQUENCE [LARGE SCALE GENOMIC DNA]</scope>
    <source>
        <strain evidence="11 12">W204</strain>
    </source>
</reference>
<dbReference type="KEGG" id="serw:FY030_05265"/>
<dbReference type="Pfam" id="PF00082">
    <property type="entry name" value="Peptidase_S8"/>
    <property type="match status" value="1"/>
</dbReference>
<keyword evidence="12" id="KW-1185">Reference proteome</keyword>
<evidence type="ECO:0000256" key="9">
    <source>
        <dbReference type="SAM" id="SignalP"/>
    </source>
</evidence>
<evidence type="ECO:0000256" key="2">
    <source>
        <dbReference type="ARBA" id="ARBA00022670"/>
    </source>
</evidence>
<dbReference type="Pfam" id="PF04122">
    <property type="entry name" value="CW_binding_2"/>
    <property type="match status" value="3"/>
</dbReference>
<dbReference type="Gene3D" id="3.40.50.12090">
    <property type="match status" value="1"/>
</dbReference>
<comment type="similarity">
    <text evidence="1 6 7">Belongs to the peptidase S8 family.</text>
</comment>
<dbReference type="PROSITE" id="PS51892">
    <property type="entry name" value="SUBTILASE"/>
    <property type="match status" value="1"/>
</dbReference>
<dbReference type="PROSITE" id="PS00136">
    <property type="entry name" value="SUBTILASE_ASP"/>
    <property type="match status" value="1"/>
</dbReference>
<evidence type="ECO:0000256" key="6">
    <source>
        <dbReference type="PROSITE-ProRule" id="PRU01240"/>
    </source>
</evidence>
<dbReference type="InterPro" id="IPR050131">
    <property type="entry name" value="Peptidase_S8_subtilisin-like"/>
</dbReference>
<dbReference type="GO" id="GO:0004252">
    <property type="term" value="F:serine-type endopeptidase activity"/>
    <property type="evidence" value="ECO:0007669"/>
    <property type="project" value="UniProtKB-UniRule"/>
</dbReference>
<feature type="active site" description="Charge relay system" evidence="5 6">
    <location>
        <position position="460"/>
    </location>
</feature>
<evidence type="ECO:0000256" key="7">
    <source>
        <dbReference type="RuleBase" id="RU003355"/>
    </source>
</evidence>
<proteinExistence type="inferred from homology"/>
<evidence type="ECO:0000256" key="8">
    <source>
        <dbReference type="SAM" id="MobiDB-lite"/>
    </source>
</evidence>
<keyword evidence="9" id="KW-0732">Signal</keyword>
<dbReference type="InterPro" id="IPR013783">
    <property type="entry name" value="Ig-like_fold"/>
</dbReference>
<accession>A0A5J6V4Z6</accession>
<dbReference type="PRINTS" id="PR00723">
    <property type="entry name" value="SUBTILISIN"/>
</dbReference>
<evidence type="ECO:0000256" key="3">
    <source>
        <dbReference type="ARBA" id="ARBA00022801"/>
    </source>
</evidence>
<dbReference type="PANTHER" id="PTHR43806">
    <property type="entry name" value="PEPTIDASE S8"/>
    <property type="match status" value="1"/>
</dbReference>
<evidence type="ECO:0000313" key="11">
    <source>
        <dbReference type="EMBL" id="QFG68201.1"/>
    </source>
</evidence>
<dbReference type="Proteomes" id="UP000326546">
    <property type="component" value="Chromosome"/>
</dbReference>
<feature type="active site" description="Charge relay system" evidence="5 6">
    <location>
        <position position="282"/>
    </location>
</feature>
<dbReference type="PANTHER" id="PTHR43806:SF65">
    <property type="entry name" value="SERINE PROTEASE APRX"/>
    <property type="match status" value="1"/>
</dbReference>
<dbReference type="EMBL" id="CP044427">
    <property type="protein sequence ID" value="QFG68201.1"/>
    <property type="molecule type" value="Genomic_DNA"/>
</dbReference>
<evidence type="ECO:0000256" key="5">
    <source>
        <dbReference type="PIRSR" id="PIRSR615500-1"/>
    </source>
</evidence>
<sequence length="1437" mass="150337">MGRRIAAVVVAGLVASTVGSGSAGAFQAAGSGTGGTGGGERTASAGGDVGGERHTVTLITGDVVTVATSAGARPTTTASVVAAPRPGGVPVAFRQMHDGERLFVVPSDAAALVSSGVLDRRLFDVTGLVEAGLTGEQDTRLIVQMTGESIATGDDSLMRGVARDAGLDVVRSLTSIDAVATAVTGEEGLNLVGALGASPGSSPAAVSRIQRVWLDAPVRSMDAESMPQIGAPQAWDAGFTGEGVTVAVLDTGIDTTHPDLAGQVILEGNFSDSPDTMDRAGHGTHVAGIIAGTGAVDPAMRGVAYDASLINTKVLDDDGYGWESEIIAGMEWSAQQGADILNMSLGVPFGFTDGTDPGAQAVNAISEEYDVLIAVAAGNEGWAGPGSVATPGTADLGLTVGAVDKSDVWAEFSGQGPRTGDSALKPDIVAPGVDIIAARAADGWLGDPIDEHYTSMSGTSMATPHVAGAAAVLAQAQPDLSGQELKSVLMGSAQPVGDTVWREGAGRVYLPTTLDAQLVAQPASLSFGLFPFPQDELQPETRTLTYRNDGDTDVTVALTTELADDAGDHGGSALTLSAQTLAVPAGGTATVDVTITPGQVDVGRWGGVVLASDDEGRQVRTTVGFENEPLKYDLTIRAIDRSGGPAQVDAAVLNVQDASIFADIDVPVDGETTIRVEPGPYSVTAYLPEWDESGDWPEVVSLTGIYQPQLEVAGDTVVELDAREATPLTVRTEQPATTLEASLTHQRTDYADNGGLSVGWGVGDIPLYATPTEPVLDGTFAHLSTHGLEGPGERPDYTYDLAFVEPVVPADLTYVVSDSELAAIDSTYRAETDPSLFLEGRGPLPDGWWMASIGLFEQEGPTQRTEFVSTEGVQWVQSVMEPDDEGWPLTWWDTDFESYEPGQRLSTAWLSAVYSHGLPGIHGVREADLVEFVLPHVADDHGHATMVEGAASSYLGLWAGGELIAESEEWPDLMAEVPTQADLRLVQRTQIDHPQFPRSIHLDTEWTFPSATTEDLQTLPMLDIRYGVQQLSLLNESARQVRMDAEVYPMPTLDGPAPAPELTAFETWWSADDGDTWTEAEVTLHGQGNVSVAFDAPSDAEFVSLRATATDAAGSTVTEEVIRAFRVDGELDGPEVVRVAGLDRYATAAQISAHYEPGVDTVVVATGLEFADALVGAARAGELAGPVLLTRPHGLASATRSELSRLEPSTVLVLGGTEAIHDAVMDQIRGVVPAAEVRRIGGTDRYQTAALVAREFGIPETIYVTTGVNFPDALAASALPFGGSVGPAAYESASVLLTRPTSLPGATRAELERISPERIVVVGGVEAVSDEVMRELEAYGHVDRVAGDDRYHTAVLLAEEFTSADMVVLASGQNWPDALAGAAWAKREAAPLLLVRQDNVPGVTWGKLEQLDPSTINVLGGPVAVSEEVLHHLRTLR</sequence>
<dbReference type="PROSITE" id="PS00138">
    <property type="entry name" value="SUBTILASE_SER"/>
    <property type="match status" value="1"/>
</dbReference>
<feature type="compositionally biased region" description="Gly residues" evidence="8">
    <location>
        <begin position="31"/>
        <end position="40"/>
    </location>
</feature>